<dbReference type="InterPro" id="IPR007332">
    <property type="entry name" value="DUF411"/>
</dbReference>
<accession>A0A9Y2KZ01</accession>
<name>A0A9Y2KZ01_9RHOB</name>
<dbReference type="KEGG" id="ppso:QPJ95_01870"/>
<evidence type="ECO:0000313" key="2">
    <source>
        <dbReference type="EMBL" id="WIY25721.1"/>
    </source>
</evidence>
<dbReference type="Proteomes" id="UP001238334">
    <property type="component" value="Chromosome"/>
</dbReference>
<keyword evidence="3" id="KW-1185">Reference proteome</keyword>
<sequence>MNNFLKTTLFVTASVAAVAGVTAFANSDETSAEQSLGNGEAVTIYRDPGCGCCDAYAAYMVENGFDVTIVDDPNFDQRSVDAGVPERGIGCHLAMIDGYLVSGLVPAEIVNRLLEERPDIQGITLPGMPGNAPGMARIKTGTLKVYAFGDTGISVYSNE</sequence>
<evidence type="ECO:0000256" key="1">
    <source>
        <dbReference type="SAM" id="SignalP"/>
    </source>
</evidence>
<dbReference type="RefSeq" id="WP_270920234.1">
    <property type="nucleotide sequence ID" value="NZ_CP127247.1"/>
</dbReference>
<dbReference type="Pfam" id="PF04214">
    <property type="entry name" value="DUF411"/>
    <property type="match status" value="1"/>
</dbReference>
<feature type="chain" id="PRO_5040836722" evidence="1">
    <location>
        <begin position="20"/>
        <end position="159"/>
    </location>
</feature>
<reference evidence="2 3" key="1">
    <citation type="submission" date="2023-06" db="EMBL/GenBank/DDBJ databases">
        <title>Parasedimentitalea psychrophila sp. nov., a psychrophilic bacterium isolated from deep-sea sediment.</title>
        <authorList>
            <person name="Li A."/>
        </authorList>
    </citation>
    <scope>NUCLEOTIDE SEQUENCE [LARGE SCALE GENOMIC DNA]</scope>
    <source>
        <strain evidence="2 3">QS115</strain>
    </source>
</reference>
<protein>
    <submittedName>
        <fullName evidence="2">DUF411 domain-containing protein</fullName>
    </submittedName>
</protein>
<gene>
    <name evidence="2" type="ORF">QPJ95_01870</name>
</gene>
<dbReference type="EMBL" id="CP127247">
    <property type="protein sequence ID" value="WIY25721.1"/>
    <property type="molecule type" value="Genomic_DNA"/>
</dbReference>
<feature type="signal peptide" evidence="1">
    <location>
        <begin position="1"/>
        <end position="19"/>
    </location>
</feature>
<proteinExistence type="predicted"/>
<dbReference type="AlphaFoldDB" id="A0A9Y2KZ01"/>
<keyword evidence="1" id="KW-0732">Signal</keyword>
<organism evidence="2 3">
    <name type="scientific">Parasedimentitalea psychrophila</name>
    <dbReference type="NCBI Taxonomy" id="2997337"/>
    <lineage>
        <taxon>Bacteria</taxon>
        <taxon>Pseudomonadati</taxon>
        <taxon>Pseudomonadota</taxon>
        <taxon>Alphaproteobacteria</taxon>
        <taxon>Rhodobacterales</taxon>
        <taxon>Paracoccaceae</taxon>
        <taxon>Parasedimentitalea</taxon>
    </lineage>
</organism>
<evidence type="ECO:0000313" key="3">
    <source>
        <dbReference type="Proteomes" id="UP001238334"/>
    </source>
</evidence>